<organism evidence="3 4">
    <name type="scientific">Kineococcus gynurae</name>
    <dbReference type="NCBI Taxonomy" id="452979"/>
    <lineage>
        <taxon>Bacteria</taxon>
        <taxon>Bacillati</taxon>
        <taxon>Actinomycetota</taxon>
        <taxon>Actinomycetes</taxon>
        <taxon>Kineosporiales</taxon>
        <taxon>Kineosporiaceae</taxon>
        <taxon>Kineococcus</taxon>
    </lineage>
</organism>
<accession>A0ABV5LWS9</accession>
<keyword evidence="2" id="KW-0812">Transmembrane</keyword>
<feature type="compositionally biased region" description="Low complexity" evidence="1">
    <location>
        <begin position="223"/>
        <end position="234"/>
    </location>
</feature>
<evidence type="ECO:0000313" key="3">
    <source>
        <dbReference type="EMBL" id="MFB9378520.1"/>
    </source>
</evidence>
<evidence type="ECO:0000256" key="2">
    <source>
        <dbReference type="SAM" id="Phobius"/>
    </source>
</evidence>
<protein>
    <recommendedName>
        <fullName evidence="5">Capsular polysaccharide biosynthesis protein</fullName>
    </recommendedName>
</protein>
<feature type="transmembrane region" description="Helical" evidence="2">
    <location>
        <begin position="185"/>
        <end position="212"/>
    </location>
</feature>
<comment type="caution">
    <text evidence="3">The sequence shown here is derived from an EMBL/GenBank/DDBJ whole genome shotgun (WGS) entry which is preliminary data.</text>
</comment>
<name>A0ABV5LWS9_9ACTN</name>
<gene>
    <name evidence="3" type="ORF">ACFFVI_16260</name>
</gene>
<sequence length="272" mass="27831">MTIGSLMRVLARRWYLTVLLLVGVFFAARSVWNDAVPQYQVSTNVMVLPSVALSTPLPDQAPGTQPGSRNPFSLAGGASTLAANVSSALQTSPVQAGLLASAPDAEITIGSPSSGGTNRTYFTVSAQTATPEQGTPLLQAVVAATNTELTNLQRAVGAPDNGLFIAVQSTPIDGPRELYPDRNRAVGAVALGVLGAGVVLILVLDALIGLLARRRSRSRSDAAEATATDAAPSSGTPTPGTRETAPGTVDVRTAEATRGSAGHRAGEHADAR</sequence>
<dbReference type="RefSeq" id="WP_380136830.1">
    <property type="nucleotide sequence ID" value="NZ_JBHLUI010000008.1"/>
</dbReference>
<evidence type="ECO:0000256" key="1">
    <source>
        <dbReference type="SAM" id="MobiDB-lite"/>
    </source>
</evidence>
<reference evidence="3 4" key="1">
    <citation type="submission" date="2024-09" db="EMBL/GenBank/DDBJ databases">
        <authorList>
            <person name="Sun Q."/>
            <person name="Mori K."/>
        </authorList>
    </citation>
    <scope>NUCLEOTIDE SEQUENCE [LARGE SCALE GENOMIC DNA]</scope>
    <source>
        <strain evidence="3 4">TISTR 1856</strain>
    </source>
</reference>
<keyword evidence="2" id="KW-0472">Membrane</keyword>
<keyword evidence="2" id="KW-1133">Transmembrane helix</keyword>
<dbReference type="EMBL" id="JBHMDM010000007">
    <property type="protein sequence ID" value="MFB9378520.1"/>
    <property type="molecule type" value="Genomic_DNA"/>
</dbReference>
<keyword evidence="4" id="KW-1185">Reference proteome</keyword>
<evidence type="ECO:0008006" key="5">
    <source>
        <dbReference type="Google" id="ProtNLM"/>
    </source>
</evidence>
<evidence type="ECO:0000313" key="4">
    <source>
        <dbReference type="Proteomes" id="UP001589748"/>
    </source>
</evidence>
<proteinExistence type="predicted"/>
<dbReference type="Proteomes" id="UP001589748">
    <property type="component" value="Unassembled WGS sequence"/>
</dbReference>
<feature type="region of interest" description="Disordered" evidence="1">
    <location>
        <begin position="218"/>
        <end position="272"/>
    </location>
</feature>